<evidence type="ECO:0000313" key="2">
    <source>
        <dbReference type="Proteomes" id="UP000014422"/>
    </source>
</evidence>
<dbReference type="RefSeq" id="YP_008320471.1">
    <property type="nucleotide sequence ID" value="NC_021867.1"/>
</dbReference>
<dbReference type="GeneID" id="16511704"/>
<evidence type="ECO:0000313" key="1">
    <source>
        <dbReference type="EMBL" id="AGN89440.1"/>
    </source>
</evidence>
<name>R9VYG7_9CAUD</name>
<protein>
    <submittedName>
        <fullName evidence="1">Uncharacterized protein</fullName>
    </submittedName>
</protein>
<dbReference type="KEGG" id="vg:16511704"/>
<reference evidence="1 2" key="1">
    <citation type="journal article" date="2014" name="FEMS Microbiol. Lett.">
        <title>Genomic structure of bacteriophage 6H and its distribution as prophage in Flavobacterium psychrophilum strains.</title>
        <authorList>
            <person name="Castillo D."/>
            <person name="Espejo R."/>
            <person name="Middelboe M."/>
        </authorList>
    </citation>
    <scope>NUCLEOTIDE SEQUENCE [LARGE SCALE GENOMIC DNA]</scope>
</reference>
<proteinExistence type="predicted"/>
<dbReference type="Proteomes" id="UP000014422">
    <property type="component" value="Segment"/>
</dbReference>
<keyword evidence="2" id="KW-1185">Reference proteome</keyword>
<sequence length="175" mass="20268">MMEHFKNQIALQTAKINSASIMIRFWDCFIASLRGARDERLQANYIVSIEENTLYIQWTHTMDKIERKWWLQYHELPPSRTTFKDELKKSGVFINDHKVHSFDKGRNANRSSAISVNLLQLSENVKEDIVGSIMYQLNEGTLWDGNTGKKENEASSQIAIPLTNHSDDDDDFPFS</sequence>
<organism evidence="1 2">
    <name type="scientific">Flavobacterium phage 6H</name>
    <dbReference type="NCBI Taxonomy" id="1325731"/>
    <lineage>
        <taxon>Viruses</taxon>
        <taxon>Duplodnaviria</taxon>
        <taxon>Heunggongvirae</taxon>
        <taxon>Uroviricota</taxon>
        <taxon>Caudoviricetes</taxon>
        <taxon>Duneviridae</taxon>
        <taxon>Unahavirus</taxon>
        <taxon>Unahavirus uv6H</taxon>
    </lineage>
</organism>
<accession>R9VYG7</accession>
<dbReference type="EMBL" id="KC959568">
    <property type="protein sequence ID" value="AGN89440.1"/>
    <property type="molecule type" value="Genomic_DNA"/>
</dbReference>